<sequence>FEWGETAAYEHGATSPQSKTTGEDFSQAITGLLPNRTYHFRAKATNSAGTGYGDDRAFKTTALGSPIVDQLIYQHAERMGR</sequence>
<protein>
    <recommendedName>
        <fullName evidence="3">Fibronectin type-III domain-containing protein</fullName>
    </recommendedName>
</protein>
<dbReference type="AlphaFoldDB" id="X1SXB1"/>
<feature type="non-terminal residue" evidence="2">
    <location>
        <position position="1"/>
    </location>
</feature>
<evidence type="ECO:0000313" key="2">
    <source>
        <dbReference type="EMBL" id="GAI79950.1"/>
    </source>
</evidence>
<dbReference type="SUPFAM" id="SSF49265">
    <property type="entry name" value="Fibronectin type III"/>
    <property type="match status" value="1"/>
</dbReference>
<dbReference type="InterPro" id="IPR003961">
    <property type="entry name" value="FN3_dom"/>
</dbReference>
<dbReference type="Gene3D" id="2.60.40.10">
    <property type="entry name" value="Immunoglobulins"/>
    <property type="match status" value="1"/>
</dbReference>
<feature type="region of interest" description="Disordered" evidence="1">
    <location>
        <begin position="1"/>
        <end position="25"/>
    </location>
</feature>
<evidence type="ECO:0008006" key="3">
    <source>
        <dbReference type="Google" id="ProtNLM"/>
    </source>
</evidence>
<feature type="compositionally biased region" description="Polar residues" evidence="1">
    <location>
        <begin position="14"/>
        <end position="25"/>
    </location>
</feature>
<dbReference type="InterPro" id="IPR036116">
    <property type="entry name" value="FN3_sf"/>
</dbReference>
<name>X1SXB1_9ZZZZ</name>
<organism evidence="2">
    <name type="scientific">marine sediment metagenome</name>
    <dbReference type="NCBI Taxonomy" id="412755"/>
    <lineage>
        <taxon>unclassified sequences</taxon>
        <taxon>metagenomes</taxon>
        <taxon>ecological metagenomes</taxon>
    </lineage>
</organism>
<evidence type="ECO:0000256" key="1">
    <source>
        <dbReference type="SAM" id="MobiDB-lite"/>
    </source>
</evidence>
<reference evidence="2" key="1">
    <citation type="journal article" date="2014" name="Front. Microbiol.">
        <title>High frequency of phylogenetically diverse reductive dehalogenase-homologous genes in deep subseafloor sedimentary metagenomes.</title>
        <authorList>
            <person name="Kawai M."/>
            <person name="Futagami T."/>
            <person name="Toyoda A."/>
            <person name="Takaki Y."/>
            <person name="Nishi S."/>
            <person name="Hori S."/>
            <person name="Arai W."/>
            <person name="Tsubouchi T."/>
            <person name="Morono Y."/>
            <person name="Uchiyama I."/>
            <person name="Ito T."/>
            <person name="Fujiyama A."/>
            <person name="Inagaki F."/>
            <person name="Takami H."/>
        </authorList>
    </citation>
    <scope>NUCLEOTIDE SEQUENCE</scope>
    <source>
        <strain evidence="2">Expedition CK06-06</strain>
    </source>
</reference>
<gene>
    <name evidence="2" type="ORF">S12H4_11921</name>
</gene>
<accession>X1SXB1</accession>
<dbReference type="CDD" id="cd00063">
    <property type="entry name" value="FN3"/>
    <property type="match status" value="1"/>
</dbReference>
<proteinExistence type="predicted"/>
<dbReference type="EMBL" id="BARW01005491">
    <property type="protein sequence ID" value="GAI79950.1"/>
    <property type="molecule type" value="Genomic_DNA"/>
</dbReference>
<dbReference type="InterPro" id="IPR013783">
    <property type="entry name" value="Ig-like_fold"/>
</dbReference>
<comment type="caution">
    <text evidence="2">The sequence shown here is derived from an EMBL/GenBank/DDBJ whole genome shotgun (WGS) entry which is preliminary data.</text>
</comment>